<dbReference type="InterPro" id="IPR001091">
    <property type="entry name" value="RM_Methyltransferase"/>
</dbReference>
<protein>
    <submittedName>
        <fullName evidence="5">Putative methyltransferase</fullName>
    </submittedName>
</protein>
<dbReference type="GO" id="GO:0008170">
    <property type="term" value="F:N-methyltransferase activity"/>
    <property type="evidence" value="ECO:0007669"/>
    <property type="project" value="InterPro"/>
</dbReference>
<dbReference type="Pfam" id="PF01555">
    <property type="entry name" value="N6_N4_Mtase"/>
    <property type="match status" value="1"/>
</dbReference>
<dbReference type="InterPro" id="IPR002941">
    <property type="entry name" value="DNA_methylase_N4/N6"/>
</dbReference>
<keyword evidence="2 5" id="KW-0489">Methyltransferase</keyword>
<reference evidence="5" key="1">
    <citation type="submission" date="2020-03" db="EMBL/GenBank/DDBJ databases">
        <title>The deep terrestrial virosphere.</title>
        <authorList>
            <person name="Holmfeldt K."/>
            <person name="Nilsson E."/>
            <person name="Simone D."/>
            <person name="Lopez-Fernandez M."/>
            <person name="Wu X."/>
            <person name="de Brujin I."/>
            <person name="Lundin D."/>
            <person name="Andersson A."/>
            <person name="Bertilsson S."/>
            <person name="Dopson M."/>
        </authorList>
    </citation>
    <scope>NUCLEOTIDE SEQUENCE</scope>
    <source>
        <strain evidence="5">TM448B01051</strain>
    </source>
</reference>
<comment type="similarity">
    <text evidence="1">Belongs to the N(4)/N(6)-methyltransferase family.</text>
</comment>
<sequence length="218" mass="24790">MNWNGLEIPDNPYFQDDAVVIYHGDCRELLPLMPKVNLVLTDPPYGIQDKWVGGFSDKHGWGKALVENETRKEWDGEPPSTETVNLLTKLGTYCILWGGNYFELPPSRCWLIWNKPERGFTLAEAEMAWTNADNVVRVCDCNRSDTERKHPAQKPLKLMKWCLQLSWAKDCETILDPFAGSGTTGRAAKDLGRKCILIEIEEKYCEIAAKRMAQGVLL</sequence>
<proteinExistence type="inferred from homology"/>
<dbReference type="GO" id="GO:0032259">
    <property type="term" value="P:methylation"/>
    <property type="evidence" value="ECO:0007669"/>
    <property type="project" value="UniProtKB-KW"/>
</dbReference>
<evidence type="ECO:0000313" key="5">
    <source>
        <dbReference type="EMBL" id="QJH97614.1"/>
    </source>
</evidence>
<keyword evidence="3 5" id="KW-0808">Transferase</keyword>
<dbReference type="InterPro" id="IPR002052">
    <property type="entry name" value="DNA_methylase_N6_adenine_CS"/>
</dbReference>
<dbReference type="InterPro" id="IPR029063">
    <property type="entry name" value="SAM-dependent_MTases_sf"/>
</dbReference>
<dbReference type="PRINTS" id="PR00508">
    <property type="entry name" value="S21N4MTFRASE"/>
</dbReference>
<name>A0A6M3XI31_9ZZZZ</name>
<dbReference type="Gene3D" id="3.40.50.150">
    <property type="entry name" value="Vaccinia Virus protein VP39"/>
    <property type="match status" value="1"/>
</dbReference>
<evidence type="ECO:0000256" key="2">
    <source>
        <dbReference type="ARBA" id="ARBA00022603"/>
    </source>
</evidence>
<dbReference type="PROSITE" id="PS00092">
    <property type="entry name" value="N6_MTASE"/>
    <property type="match status" value="1"/>
</dbReference>
<gene>
    <name evidence="5" type="ORF">TM448B01051_0002</name>
</gene>
<feature type="domain" description="DNA methylase N-4/N-6" evidence="4">
    <location>
        <begin position="140"/>
        <end position="210"/>
    </location>
</feature>
<evidence type="ECO:0000256" key="1">
    <source>
        <dbReference type="ARBA" id="ARBA00006594"/>
    </source>
</evidence>
<accession>A0A6M3XI31</accession>
<evidence type="ECO:0000256" key="3">
    <source>
        <dbReference type="ARBA" id="ARBA00022679"/>
    </source>
</evidence>
<dbReference type="AlphaFoldDB" id="A0A6M3XI31"/>
<organism evidence="5">
    <name type="scientific">viral metagenome</name>
    <dbReference type="NCBI Taxonomy" id="1070528"/>
    <lineage>
        <taxon>unclassified sequences</taxon>
        <taxon>metagenomes</taxon>
        <taxon>organismal metagenomes</taxon>
    </lineage>
</organism>
<dbReference type="SUPFAM" id="SSF53335">
    <property type="entry name" value="S-adenosyl-L-methionine-dependent methyltransferases"/>
    <property type="match status" value="1"/>
</dbReference>
<dbReference type="GO" id="GO:0003677">
    <property type="term" value="F:DNA binding"/>
    <property type="evidence" value="ECO:0007669"/>
    <property type="project" value="InterPro"/>
</dbReference>
<evidence type="ECO:0000259" key="4">
    <source>
        <dbReference type="Pfam" id="PF01555"/>
    </source>
</evidence>
<dbReference type="EMBL" id="MT144694">
    <property type="protein sequence ID" value="QJH97614.1"/>
    <property type="molecule type" value="Genomic_DNA"/>
</dbReference>